<evidence type="ECO:0000313" key="1">
    <source>
        <dbReference type="EMBL" id="MBE1161727.1"/>
    </source>
</evidence>
<organism evidence="1 2">
    <name type="scientific">Dyella acidiphila</name>
    <dbReference type="NCBI Taxonomy" id="2775866"/>
    <lineage>
        <taxon>Bacteria</taxon>
        <taxon>Pseudomonadati</taxon>
        <taxon>Pseudomonadota</taxon>
        <taxon>Gammaproteobacteria</taxon>
        <taxon>Lysobacterales</taxon>
        <taxon>Rhodanobacteraceae</taxon>
        <taxon>Dyella</taxon>
    </lineage>
</organism>
<dbReference type="EMBL" id="JACZZA010000009">
    <property type="protein sequence ID" value="MBE1161727.1"/>
    <property type="molecule type" value="Genomic_DNA"/>
</dbReference>
<evidence type="ECO:0008006" key="3">
    <source>
        <dbReference type="Google" id="ProtNLM"/>
    </source>
</evidence>
<reference evidence="1 2" key="1">
    <citation type="submission" date="2020-09" db="EMBL/GenBank/DDBJ databases">
        <title>Dyella sp. 7MK23 isolated from forest soil.</title>
        <authorList>
            <person name="Fu J."/>
        </authorList>
    </citation>
    <scope>NUCLEOTIDE SEQUENCE [LARGE SCALE GENOMIC DNA]</scope>
    <source>
        <strain evidence="1 2">7MK23</strain>
    </source>
</reference>
<sequence length="326" mass="34218">MIELEVQALSATREGLLIDVGKVVVASGFTVQRQRLVQDPNGVLMTLVVRGPARKQRALETALEAHERIISFEIALFEDGPPKPHFAAARTFAYAPAAPLPKAEPETAPVIPTPAVPAAAPAPAPALAPAPPVAVVAPASAPLSAAEPDPDFIFLLEPKPAPAPTPVVEPPQPFVEVVPLGPDEAAIEQLLPRMQGDYPKIFPSLQQLQEKVADAARESSLLSIGQRTGGWVFARDYGASAKLALAEAITRIGVPALGAVVEVEYKGEGLHIRNSPLCTPGHSGCKFFSGYLQGLLGPAVSSQELSIFEVCCRSYGADACVLAISE</sequence>
<evidence type="ECO:0000313" key="2">
    <source>
        <dbReference type="Proteomes" id="UP000651010"/>
    </source>
</evidence>
<dbReference type="RefSeq" id="WP_192556569.1">
    <property type="nucleotide sequence ID" value="NZ_JACZZA010000009.1"/>
</dbReference>
<proteinExistence type="predicted"/>
<name>A0ABR9GCD8_9GAMM</name>
<keyword evidence="2" id="KW-1185">Reference proteome</keyword>
<accession>A0ABR9GCD8</accession>
<protein>
    <recommendedName>
        <fullName evidence="3">4-vinyl reductase 4VR domain-containing protein</fullName>
    </recommendedName>
</protein>
<gene>
    <name evidence="1" type="ORF">IGX34_15190</name>
</gene>
<comment type="caution">
    <text evidence="1">The sequence shown here is derived from an EMBL/GenBank/DDBJ whole genome shotgun (WGS) entry which is preliminary data.</text>
</comment>
<dbReference type="Proteomes" id="UP000651010">
    <property type="component" value="Unassembled WGS sequence"/>
</dbReference>